<dbReference type="GO" id="GO:0141221">
    <property type="term" value="F:histone deacetylase activity, hydrolytic mechanism"/>
    <property type="evidence" value="ECO:0007669"/>
    <property type="project" value="UniProtKB-EC"/>
</dbReference>
<evidence type="ECO:0000313" key="16">
    <source>
        <dbReference type="Proteomes" id="UP000824469"/>
    </source>
</evidence>
<dbReference type="InterPro" id="IPR000286">
    <property type="entry name" value="HDACs"/>
</dbReference>
<dbReference type="OMA" id="ICDRELY"/>
<evidence type="ECO:0000256" key="4">
    <source>
        <dbReference type="ARBA" id="ARBA00012111"/>
    </source>
</evidence>
<evidence type="ECO:0000256" key="13">
    <source>
        <dbReference type="ARBA" id="ARBA00049416"/>
    </source>
</evidence>
<evidence type="ECO:0000256" key="9">
    <source>
        <dbReference type="ARBA" id="ARBA00022853"/>
    </source>
</evidence>
<keyword evidence="11" id="KW-0804">Transcription</keyword>
<dbReference type="GO" id="GO:0005737">
    <property type="term" value="C:cytoplasm"/>
    <property type="evidence" value="ECO:0007669"/>
    <property type="project" value="UniProtKB-ARBA"/>
</dbReference>
<comment type="catalytic activity">
    <reaction evidence="13">
        <text>N(6)-acetyl-L-lysyl-[histone] + H2O = L-lysyl-[histone] + acetate</text>
        <dbReference type="Rhea" id="RHEA:58196"/>
        <dbReference type="Rhea" id="RHEA-COMP:9845"/>
        <dbReference type="Rhea" id="RHEA-COMP:11338"/>
        <dbReference type="ChEBI" id="CHEBI:15377"/>
        <dbReference type="ChEBI" id="CHEBI:29969"/>
        <dbReference type="ChEBI" id="CHEBI:30089"/>
        <dbReference type="ChEBI" id="CHEBI:61930"/>
        <dbReference type="EC" id="3.5.1.98"/>
    </reaction>
    <physiologicalReaction direction="left-to-right" evidence="13">
        <dbReference type="Rhea" id="RHEA:58197"/>
    </physiologicalReaction>
</comment>
<dbReference type="CDD" id="cd09992">
    <property type="entry name" value="HDAC_classII"/>
    <property type="match status" value="1"/>
</dbReference>
<proteinExistence type="inferred from homology"/>
<comment type="similarity">
    <text evidence="3">Belongs to the histone deacetylase family. HD type 2 subfamily.</text>
</comment>
<organism evidence="15 16">
    <name type="scientific">Taxus chinensis</name>
    <name type="common">Chinese yew</name>
    <name type="synonym">Taxus wallichiana var. chinensis</name>
    <dbReference type="NCBI Taxonomy" id="29808"/>
    <lineage>
        <taxon>Eukaryota</taxon>
        <taxon>Viridiplantae</taxon>
        <taxon>Streptophyta</taxon>
        <taxon>Embryophyta</taxon>
        <taxon>Tracheophyta</taxon>
        <taxon>Spermatophyta</taxon>
        <taxon>Pinopsida</taxon>
        <taxon>Pinidae</taxon>
        <taxon>Conifers II</taxon>
        <taxon>Cupressales</taxon>
        <taxon>Taxaceae</taxon>
        <taxon>Taxus</taxon>
    </lineage>
</organism>
<keyword evidence="6" id="KW-0479">Metal-binding</keyword>
<evidence type="ECO:0000256" key="1">
    <source>
        <dbReference type="ARBA" id="ARBA00001947"/>
    </source>
</evidence>
<evidence type="ECO:0000256" key="8">
    <source>
        <dbReference type="ARBA" id="ARBA00022833"/>
    </source>
</evidence>
<dbReference type="PANTHER" id="PTHR10625:SF5">
    <property type="entry name" value="HISTONE DEACETYLASE"/>
    <property type="match status" value="1"/>
</dbReference>
<dbReference type="InterPro" id="IPR023801">
    <property type="entry name" value="His_deacetylse_dom"/>
</dbReference>
<dbReference type="EC" id="3.5.1.98" evidence="4"/>
<dbReference type="SUPFAM" id="SSF52768">
    <property type="entry name" value="Arginase/deacetylase"/>
    <property type="match status" value="1"/>
</dbReference>
<dbReference type="PRINTS" id="PR01270">
    <property type="entry name" value="HDASUPER"/>
</dbReference>
<dbReference type="EMBL" id="JAHRHJ020000002">
    <property type="protein sequence ID" value="KAH9325570.1"/>
    <property type="molecule type" value="Genomic_DNA"/>
</dbReference>
<keyword evidence="12" id="KW-0539">Nucleus</keyword>
<dbReference type="Pfam" id="PF00850">
    <property type="entry name" value="Hist_deacetyl"/>
    <property type="match status" value="1"/>
</dbReference>
<protein>
    <recommendedName>
        <fullName evidence="4">histone deacetylase</fullName>
        <ecNumber evidence="4">3.5.1.98</ecNumber>
    </recommendedName>
</protein>
<dbReference type="AlphaFoldDB" id="A0AA38GP87"/>
<keyword evidence="5" id="KW-0678">Repressor</keyword>
<dbReference type="GO" id="GO:0000118">
    <property type="term" value="C:histone deacetylase complex"/>
    <property type="evidence" value="ECO:0007669"/>
    <property type="project" value="TreeGrafter"/>
</dbReference>
<evidence type="ECO:0000256" key="12">
    <source>
        <dbReference type="ARBA" id="ARBA00023242"/>
    </source>
</evidence>
<comment type="caution">
    <text evidence="15">The sequence shown here is derived from an EMBL/GenBank/DDBJ whole genome shotgun (WGS) entry which is preliminary data.</text>
</comment>
<evidence type="ECO:0000313" key="15">
    <source>
        <dbReference type="EMBL" id="KAH9325570.1"/>
    </source>
</evidence>
<evidence type="ECO:0000256" key="5">
    <source>
        <dbReference type="ARBA" id="ARBA00022491"/>
    </source>
</evidence>
<keyword evidence="7" id="KW-0378">Hydrolase</keyword>
<dbReference type="GO" id="GO:0046872">
    <property type="term" value="F:metal ion binding"/>
    <property type="evidence" value="ECO:0007669"/>
    <property type="project" value="UniProtKB-KW"/>
</dbReference>
<keyword evidence="8" id="KW-0862">Zinc</keyword>
<evidence type="ECO:0000256" key="3">
    <source>
        <dbReference type="ARBA" id="ARBA00007738"/>
    </source>
</evidence>
<evidence type="ECO:0000256" key="2">
    <source>
        <dbReference type="ARBA" id="ARBA00004123"/>
    </source>
</evidence>
<feature type="domain" description="Histone deacetylase" evidence="14">
    <location>
        <begin position="77"/>
        <end position="366"/>
    </location>
</feature>
<feature type="non-terminal residue" evidence="15">
    <location>
        <position position="421"/>
    </location>
</feature>
<evidence type="ECO:0000256" key="11">
    <source>
        <dbReference type="ARBA" id="ARBA00023163"/>
    </source>
</evidence>
<comment type="cofactor">
    <cofactor evidence="1">
        <name>Zn(2+)</name>
        <dbReference type="ChEBI" id="CHEBI:29105"/>
    </cofactor>
</comment>
<comment type="subcellular location">
    <subcellularLocation>
        <location evidence="2">Nucleus</location>
    </subcellularLocation>
</comment>
<sequence length="421" mass="45815">LCGEHRNSKIIATKMQRKYEVLRERLEENKNAVVNLSSPTPPILEESCTLSLHKRTAIGFDERMMLHSEIKMKSHPHPERPDRLRAIVASLTATGLFPGKCFPIPAREATCEELAMIHTLEHVNAVELTSRKCSSYFTPDTYANRHSALAARLAAGICADLATTIMTGQAQNGFALVRPPGHHAGVRDSMGFCLHNNAAIAVSAARAAGAKKVLIVDWDVHHGNGTQEIFDSDKSVLYISLHRHEGGRFYPGSGAASEVGSSGGEGYSVNIPWKRGGVGDNDYNFAFQHAVLPIANQFAPDFTIISAGFDAAKGDPLGCCEVTPVGFANMTQMLIGLSKGKMLVILEGGYNLQSISSSATAVVKVLLGDDTEPLPQDIQPSKSGLKTLLEVLEIQSKYWSHVKEHNLKLHLQWQALYAKKK</sequence>
<dbReference type="InterPro" id="IPR037138">
    <property type="entry name" value="His_deacetylse_dom_sf"/>
</dbReference>
<dbReference type="InterPro" id="IPR023696">
    <property type="entry name" value="Ureohydrolase_dom_sf"/>
</dbReference>
<evidence type="ECO:0000256" key="7">
    <source>
        <dbReference type="ARBA" id="ARBA00022801"/>
    </source>
</evidence>
<dbReference type="Gene3D" id="3.40.800.20">
    <property type="entry name" value="Histone deacetylase domain"/>
    <property type="match status" value="1"/>
</dbReference>
<evidence type="ECO:0000259" key="14">
    <source>
        <dbReference type="Pfam" id="PF00850"/>
    </source>
</evidence>
<dbReference type="Proteomes" id="UP000824469">
    <property type="component" value="Unassembled WGS sequence"/>
</dbReference>
<keyword evidence="16" id="KW-1185">Reference proteome</keyword>
<feature type="non-terminal residue" evidence="15">
    <location>
        <position position="1"/>
    </location>
</feature>
<evidence type="ECO:0000256" key="6">
    <source>
        <dbReference type="ARBA" id="ARBA00022723"/>
    </source>
</evidence>
<dbReference type="FunFam" id="3.40.800.20:FF:000014">
    <property type="entry name" value="Histone deacetylase 15"/>
    <property type="match status" value="1"/>
</dbReference>
<evidence type="ECO:0000256" key="10">
    <source>
        <dbReference type="ARBA" id="ARBA00023015"/>
    </source>
</evidence>
<accession>A0AA38GP87</accession>
<dbReference type="GO" id="GO:0040029">
    <property type="term" value="P:epigenetic regulation of gene expression"/>
    <property type="evidence" value="ECO:0007669"/>
    <property type="project" value="TreeGrafter"/>
</dbReference>
<keyword evidence="9" id="KW-0156">Chromatin regulator</keyword>
<gene>
    <name evidence="15" type="ORF">KI387_005748</name>
</gene>
<keyword evidence="10" id="KW-0805">Transcription regulation</keyword>
<dbReference type="PANTHER" id="PTHR10625">
    <property type="entry name" value="HISTONE DEACETYLASE HDAC1-RELATED"/>
    <property type="match status" value="1"/>
</dbReference>
<name>A0AA38GP87_TAXCH</name>
<reference evidence="15 16" key="1">
    <citation type="journal article" date="2021" name="Nat. Plants">
        <title>The Taxus genome provides insights into paclitaxel biosynthesis.</title>
        <authorList>
            <person name="Xiong X."/>
            <person name="Gou J."/>
            <person name="Liao Q."/>
            <person name="Li Y."/>
            <person name="Zhou Q."/>
            <person name="Bi G."/>
            <person name="Li C."/>
            <person name="Du R."/>
            <person name="Wang X."/>
            <person name="Sun T."/>
            <person name="Guo L."/>
            <person name="Liang H."/>
            <person name="Lu P."/>
            <person name="Wu Y."/>
            <person name="Zhang Z."/>
            <person name="Ro D.K."/>
            <person name="Shang Y."/>
            <person name="Huang S."/>
            <person name="Yan J."/>
        </authorList>
    </citation>
    <scope>NUCLEOTIDE SEQUENCE [LARGE SCALE GENOMIC DNA]</scope>
    <source>
        <strain evidence="15">Ta-2019</strain>
    </source>
</reference>